<organism evidence="1 2">
    <name type="scientific">Cytospora schulzeri</name>
    <dbReference type="NCBI Taxonomy" id="448051"/>
    <lineage>
        <taxon>Eukaryota</taxon>
        <taxon>Fungi</taxon>
        <taxon>Dikarya</taxon>
        <taxon>Ascomycota</taxon>
        <taxon>Pezizomycotina</taxon>
        <taxon>Sordariomycetes</taxon>
        <taxon>Sordariomycetidae</taxon>
        <taxon>Diaporthales</taxon>
        <taxon>Cytosporaceae</taxon>
        <taxon>Cytospora</taxon>
    </lineage>
</organism>
<reference evidence="1 2" key="1">
    <citation type="submission" date="2015-09" db="EMBL/GenBank/DDBJ databases">
        <title>Host preference determinants of Valsa canker pathogens revealed by comparative genomics.</title>
        <authorList>
            <person name="Yin Z."/>
            <person name="Huang L."/>
        </authorList>
    </citation>
    <scope>NUCLEOTIDE SEQUENCE [LARGE SCALE GENOMIC DNA]</scope>
    <source>
        <strain evidence="1 2">03-1</strain>
    </source>
</reference>
<dbReference type="Proteomes" id="UP000283895">
    <property type="component" value="Unassembled WGS sequence"/>
</dbReference>
<protein>
    <submittedName>
        <fullName evidence="1">Uncharacterized protein</fullName>
    </submittedName>
</protein>
<keyword evidence="2" id="KW-1185">Reference proteome</keyword>
<sequence>MDVEMLVSVLLDTGGTLFEDVTTRDDEGLASILSLLLRTVGILLEVVIASNESELASVLLDTTGEPLEGVLDELAKCPAGELTVELDELMVEVSPELLEAISTLLGAVLELVEGGPTKAFESVLVVSTDDKSTEGERM</sequence>
<evidence type="ECO:0000313" key="2">
    <source>
        <dbReference type="Proteomes" id="UP000283895"/>
    </source>
</evidence>
<evidence type="ECO:0000313" key="1">
    <source>
        <dbReference type="EMBL" id="ROV95994.1"/>
    </source>
</evidence>
<accession>A0A423VY89</accession>
<name>A0A423VY89_9PEZI</name>
<proteinExistence type="predicted"/>
<gene>
    <name evidence="1" type="ORF">VMCG_08027</name>
</gene>
<dbReference type="EMBL" id="LKEA01000034">
    <property type="protein sequence ID" value="ROV95994.1"/>
    <property type="molecule type" value="Genomic_DNA"/>
</dbReference>
<comment type="caution">
    <text evidence="1">The sequence shown here is derived from an EMBL/GenBank/DDBJ whole genome shotgun (WGS) entry which is preliminary data.</text>
</comment>
<dbReference type="AlphaFoldDB" id="A0A423VY89"/>